<dbReference type="Pfam" id="PF14373">
    <property type="entry name" value="Imm_superinfect"/>
    <property type="match status" value="1"/>
</dbReference>
<keyword evidence="1" id="KW-1133">Transmembrane helix</keyword>
<evidence type="ECO:0000313" key="2">
    <source>
        <dbReference type="EMBL" id="MED4402688.1"/>
    </source>
</evidence>
<accession>A0ABU6P121</accession>
<dbReference type="Proteomes" id="UP001342826">
    <property type="component" value="Unassembled WGS sequence"/>
</dbReference>
<feature type="transmembrane region" description="Helical" evidence="1">
    <location>
        <begin position="6"/>
        <end position="30"/>
    </location>
</feature>
<dbReference type="RefSeq" id="WP_066230229.1">
    <property type="nucleotide sequence ID" value="NZ_JARSOS010000041.1"/>
</dbReference>
<protein>
    <submittedName>
        <fullName evidence="2">Superinfection immunity protein</fullName>
    </submittedName>
</protein>
<dbReference type="InterPro" id="IPR016410">
    <property type="entry name" value="Phage_imm"/>
</dbReference>
<sequence>MDSFFGLLALLFMIAIAVLAYFIPFIIALLKKKNNTVAIFFLNLLVGWTFLGWVAAFIWSLTKDDRTA</sequence>
<evidence type="ECO:0000256" key="1">
    <source>
        <dbReference type="SAM" id="Phobius"/>
    </source>
</evidence>
<keyword evidence="1" id="KW-0812">Transmembrane</keyword>
<keyword evidence="3" id="KW-1185">Reference proteome</keyword>
<comment type="caution">
    <text evidence="2">The sequence shown here is derived from an EMBL/GenBank/DDBJ whole genome shotgun (WGS) entry which is preliminary data.</text>
</comment>
<dbReference type="EMBL" id="JARTFS010000012">
    <property type="protein sequence ID" value="MED4402688.1"/>
    <property type="molecule type" value="Genomic_DNA"/>
</dbReference>
<evidence type="ECO:0000313" key="3">
    <source>
        <dbReference type="Proteomes" id="UP001342826"/>
    </source>
</evidence>
<keyword evidence="1" id="KW-0472">Membrane</keyword>
<feature type="transmembrane region" description="Helical" evidence="1">
    <location>
        <begin position="37"/>
        <end position="59"/>
    </location>
</feature>
<gene>
    <name evidence="2" type="ORF">P9271_15325</name>
</gene>
<proteinExistence type="predicted"/>
<dbReference type="GeneID" id="301141416"/>
<organism evidence="2 3">
    <name type="scientific">Metabacillus fastidiosus</name>
    <dbReference type="NCBI Taxonomy" id="1458"/>
    <lineage>
        <taxon>Bacteria</taxon>
        <taxon>Bacillati</taxon>
        <taxon>Bacillota</taxon>
        <taxon>Bacilli</taxon>
        <taxon>Bacillales</taxon>
        <taxon>Bacillaceae</taxon>
        <taxon>Metabacillus</taxon>
    </lineage>
</organism>
<reference evidence="2 3" key="1">
    <citation type="submission" date="2023-03" db="EMBL/GenBank/DDBJ databases">
        <title>Bacillus Genome Sequencing.</title>
        <authorList>
            <person name="Dunlap C."/>
        </authorList>
    </citation>
    <scope>NUCLEOTIDE SEQUENCE [LARGE SCALE GENOMIC DNA]</scope>
    <source>
        <strain evidence="2 3">NRS-1717</strain>
    </source>
</reference>
<name>A0ABU6P121_9BACI</name>